<dbReference type="PANTHER" id="PTHR30502:SF0">
    <property type="entry name" value="PHOSPHOENOLPYRUVATE CARBOXYLASE FAMILY PROTEIN"/>
    <property type="match status" value="1"/>
</dbReference>
<gene>
    <name evidence="5" type="ORF">M2350_000976</name>
</gene>
<dbReference type="InterPro" id="IPR005000">
    <property type="entry name" value="Aldolase/citrate-lyase_domain"/>
</dbReference>
<dbReference type="InterPro" id="IPR040442">
    <property type="entry name" value="Pyrv_kinase-like_dom_sf"/>
</dbReference>
<comment type="caution">
    <text evidence="5">The sequence shown here is derived from an EMBL/GenBank/DDBJ whole genome shotgun (WGS) entry which is preliminary data.</text>
</comment>
<evidence type="ECO:0000259" key="4">
    <source>
        <dbReference type="Pfam" id="PF03328"/>
    </source>
</evidence>
<dbReference type="Gene3D" id="3.20.20.60">
    <property type="entry name" value="Phosphoenolpyruvate-binding domains"/>
    <property type="match status" value="1"/>
</dbReference>
<dbReference type="EC" id="4.1.2.52" evidence="5"/>
<dbReference type="EMBL" id="JANUCP010000002">
    <property type="protein sequence ID" value="MCS3918576.1"/>
    <property type="molecule type" value="Genomic_DNA"/>
</dbReference>
<accession>A0ABT2EL11</accession>
<name>A0ABT2EL11_9BACT</name>
<reference evidence="5 6" key="1">
    <citation type="submission" date="2022-08" db="EMBL/GenBank/DDBJ databases">
        <title>Bacterial and archaeal communities from various locations to study Microbial Dark Matter (Phase II).</title>
        <authorList>
            <person name="Stepanauskas R."/>
        </authorList>
    </citation>
    <scope>NUCLEOTIDE SEQUENCE [LARGE SCALE GENOMIC DNA]</scope>
    <source>
        <strain evidence="5 6">PD1</strain>
    </source>
</reference>
<keyword evidence="2" id="KW-0479">Metal-binding</keyword>
<comment type="similarity">
    <text evidence="1">Belongs to the HpcH/HpaI aldolase family.</text>
</comment>
<organism evidence="5 6">
    <name type="scientific">Candidatus Fervidibacter sacchari</name>
    <dbReference type="NCBI Taxonomy" id="1448929"/>
    <lineage>
        <taxon>Bacteria</taxon>
        <taxon>Candidatus Fervidibacterota</taxon>
        <taxon>Candidatus Fervidibacter</taxon>
    </lineage>
</organism>
<keyword evidence="3 5" id="KW-0456">Lyase</keyword>
<dbReference type="GO" id="GO:0016829">
    <property type="term" value="F:lyase activity"/>
    <property type="evidence" value="ECO:0007669"/>
    <property type="project" value="UniProtKB-KW"/>
</dbReference>
<dbReference type="InterPro" id="IPR050251">
    <property type="entry name" value="HpcH-HpaI_aldolase"/>
</dbReference>
<dbReference type="InterPro" id="IPR015813">
    <property type="entry name" value="Pyrv/PenolPyrv_kinase-like_dom"/>
</dbReference>
<keyword evidence="6" id="KW-1185">Reference proteome</keyword>
<dbReference type="RefSeq" id="WP_259094553.1">
    <property type="nucleotide sequence ID" value="NZ_CP130454.1"/>
</dbReference>
<feature type="domain" description="HpcH/HpaI aldolase/citrate lyase" evidence="4">
    <location>
        <begin position="17"/>
        <end position="236"/>
    </location>
</feature>
<evidence type="ECO:0000256" key="1">
    <source>
        <dbReference type="ARBA" id="ARBA00005568"/>
    </source>
</evidence>
<evidence type="ECO:0000256" key="2">
    <source>
        <dbReference type="ARBA" id="ARBA00022723"/>
    </source>
</evidence>
<dbReference type="Pfam" id="PF03328">
    <property type="entry name" value="HpcH_HpaI"/>
    <property type="match status" value="1"/>
</dbReference>
<dbReference type="PANTHER" id="PTHR30502">
    <property type="entry name" value="2-KETO-3-DEOXY-L-RHAMNONATE ALDOLASE"/>
    <property type="match status" value="1"/>
</dbReference>
<sequence length="253" mass="27210">MRENLTLTKLRKGKATIGCWLTIGSPVVAAIMARCGFDWLVIDTEHGSVGYDSMLVCVHEILATDTTPIVRVGWNDAVLIKRALDTGAMGILVPMVMNADEAKRAVDYAKFPPKGVRSVGGFVAQVLHGDDYPVAANEQILVAVQIEHIDAVKRAKEICAVEGVDVVFVGPNDLAASMGLTGTPFRENPQWQAAVQAVLEAANETGKVAGLQCGTVEEGKERLRQGFRFVAVSSDARFLHLSLRQAVKALKGE</sequence>
<evidence type="ECO:0000256" key="3">
    <source>
        <dbReference type="ARBA" id="ARBA00023239"/>
    </source>
</evidence>
<evidence type="ECO:0000313" key="6">
    <source>
        <dbReference type="Proteomes" id="UP001204798"/>
    </source>
</evidence>
<dbReference type="SUPFAM" id="SSF51621">
    <property type="entry name" value="Phosphoenolpyruvate/pyruvate domain"/>
    <property type="match status" value="1"/>
</dbReference>
<proteinExistence type="inferred from homology"/>
<dbReference type="Proteomes" id="UP001204798">
    <property type="component" value="Unassembled WGS sequence"/>
</dbReference>
<evidence type="ECO:0000313" key="5">
    <source>
        <dbReference type="EMBL" id="MCS3918576.1"/>
    </source>
</evidence>
<protein>
    <submittedName>
        <fullName evidence="5">4-hydroxy-2-oxoheptanedioate aldolase</fullName>
        <ecNumber evidence="5">4.1.2.52</ecNumber>
    </submittedName>
</protein>